<comment type="caution">
    <text evidence="2">The sequence shown here is derived from an EMBL/GenBank/DDBJ whole genome shotgun (WGS) entry which is preliminary data.</text>
</comment>
<dbReference type="AlphaFoldDB" id="A0A4C1VE30"/>
<evidence type="ECO:0000313" key="3">
    <source>
        <dbReference type="Proteomes" id="UP000299102"/>
    </source>
</evidence>
<evidence type="ECO:0000256" key="1">
    <source>
        <dbReference type="SAM" id="MobiDB-lite"/>
    </source>
</evidence>
<feature type="compositionally biased region" description="Basic and acidic residues" evidence="1">
    <location>
        <begin position="116"/>
        <end position="125"/>
    </location>
</feature>
<organism evidence="2 3">
    <name type="scientific">Eumeta variegata</name>
    <name type="common">Bagworm moth</name>
    <name type="synonym">Eumeta japonica</name>
    <dbReference type="NCBI Taxonomy" id="151549"/>
    <lineage>
        <taxon>Eukaryota</taxon>
        <taxon>Metazoa</taxon>
        <taxon>Ecdysozoa</taxon>
        <taxon>Arthropoda</taxon>
        <taxon>Hexapoda</taxon>
        <taxon>Insecta</taxon>
        <taxon>Pterygota</taxon>
        <taxon>Neoptera</taxon>
        <taxon>Endopterygota</taxon>
        <taxon>Lepidoptera</taxon>
        <taxon>Glossata</taxon>
        <taxon>Ditrysia</taxon>
        <taxon>Tineoidea</taxon>
        <taxon>Psychidae</taxon>
        <taxon>Oiketicinae</taxon>
        <taxon>Eumeta</taxon>
    </lineage>
</organism>
<name>A0A4C1VE30_EUMVA</name>
<feature type="region of interest" description="Disordered" evidence="1">
    <location>
        <begin position="73"/>
        <end position="134"/>
    </location>
</feature>
<feature type="compositionally biased region" description="Basic and acidic residues" evidence="1">
    <location>
        <begin position="86"/>
        <end position="95"/>
    </location>
</feature>
<feature type="compositionally biased region" description="Polar residues" evidence="1">
    <location>
        <begin position="73"/>
        <end position="85"/>
    </location>
</feature>
<gene>
    <name evidence="2" type="ORF">EVAR_28141_1</name>
</gene>
<reference evidence="2 3" key="1">
    <citation type="journal article" date="2019" name="Commun. Biol.">
        <title>The bagworm genome reveals a unique fibroin gene that provides high tensile strength.</title>
        <authorList>
            <person name="Kono N."/>
            <person name="Nakamura H."/>
            <person name="Ohtoshi R."/>
            <person name="Tomita M."/>
            <person name="Numata K."/>
            <person name="Arakawa K."/>
        </authorList>
    </citation>
    <scope>NUCLEOTIDE SEQUENCE [LARGE SCALE GENOMIC DNA]</scope>
</reference>
<sequence length="150" mass="16905">MDEIETFEERGSCHQVFLRLFIKEKSALMDSKNLCLFPEIEFVHQLHKNFDSLAYSEESQLIFTLGNIENKQYGSVESNKQGTSSNEEHMSEPHSRGLRGGPRRRPTPTRGGADSKGMKTDDAGTRHRRSGKIIQLSCSESVEVKSGQCL</sequence>
<protein>
    <submittedName>
        <fullName evidence="2">Uncharacterized protein</fullName>
    </submittedName>
</protein>
<keyword evidence="3" id="KW-1185">Reference proteome</keyword>
<dbReference type="Proteomes" id="UP000299102">
    <property type="component" value="Unassembled WGS sequence"/>
</dbReference>
<dbReference type="EMBL" id="BGZK01000323">
    <property type="protein sequence ID" value="GBP36800.1"/>
    <property type="molecule type" value="Genomic_DNA"/>
</dbReference>
<proteinExistence type="predicted"/>
<accession>A0A4C1VE30</accession>
<evidence type="ECO:0000313" key="2">
    <source>
        <dbReference type="EMBL" id="GBP36800.1"/>
    </source>
</evidence>